<evidence type="ECO:0000313" key="1">
    <source>
        <dbReference type="EMBL" id="VAV88275.1"/>
    </source>
</evidence>
<sequence>MFNSISLTVLAAFAATSFSQSANAGFYRYGDEPYALSYCNYYKTRAMFAGRKARAKPGVAKHRRKAIGLWKQYNYCLKDNGWPVQYRIPSYK</sequence>
<dbReference type="EMBL" id="UOEC01000041">
    <property type="protein sequence ID" value="VAV88275.1"/>
    <property type="molecule type" value="Genomic_DNA"/>
</dbReference>
<dbReference type="AlphaFoldDB" id="A0A3B0RY65"/>
<proteinExistence type="predicted"/>
<gene>
    <name evidence="1" type="ORF">MNBD_ALPHA08-1915</name>
</gene>
<accession>A0A3B0RY65</accession>
<name>A0A3B0RY65_9ZZZZ</name>
<protein>
    <submittedName>
        <fullName evidence="1">Uncharacterized protein</fullName>
    </submittedName>
</protein>
<reference evidence="1" key="1">
    <citation type="submission" date="2018-06" db="EMBL/GenBank/DDBJ databases">
        <authorList>
            <person name="Zhirakovskaya E."/>
        </authorList>
    </citation>
    <scope>NUCLEOTIDE SEQUENCE</scope>
</reference>
<organism evidence="1">
    <name type="scientific">hydrothermal vent metagenome</name>
    <dbReference type="NCBI Taxonomy" id="652676"/>
    <lineage>
        <taxon>unclassified sequences</taxon>
        <taxon>metagenomes</taxon>
        <taxon>ecological metagenomes</taxon>
    </lineage>
</organism>